<sequence length="78" mass="8852">MLTYRRFKGLEIIRYYDSDFATCQDNKCTTSGYIYMLAGGAIYWKSVKHTLIAPLTMVVEHPTMGYAYKTLSLVVGGQ</sequence>
<dbReference type="AlphaFoldDB" id="A0A371GI67"/>
<dbReference type="EMBL" id="QJKJ01005446">
    <property type="protein sequence ID" value="RDX90247.1"/>
    <property type="molecule type" value="Genomic_DNA"/>
</dbReference>
<reference evidence="1" key="1">
    <citation type="submission" date="2018-05" db="EMBL/GenBank/DDBJ databases">
        <title>Draft genome of Mucuna pruriens seed.</title>
        <authorList>
            <person name="Nnadi N.E."/>
            <person name="Vos R."/>
            <person name="Hasami M.H."/>
            <person name="Devisetty U.K."/>
            <person name="Aguiy J.C."/>
        </authorList>
    </citation>
    <scope>NUCLEOTIDE SEQUENCE [LARGE SCALE GENOMIC DNA]</scope>
    <source>
        <strain evidence="1">JCA_2017</strain>
    </source>
</reference>
<name>A0A371GI67_MUCPR</name>
<accession>A0A371GI67</accession>
<protein>
    <recommendedName>
        <fullName evidence="3">Mitochondrial protein</fullName>
    </recommendedName>
</protein>
<feature type="non-terminal residue" evidence="1">
    <location>
        <position position="1"/>
    </location>
</feature>
<evidence type="ECO:0008006" key="3">
    <source>
        <dbReference type="Google" id="ProtNLM"/>
    </source>
</evidence>
<dbReference type="Proteomes" id="UP000257109">
    <property type="component" value="Unassembled WGS sequence"/>
</dbReference>
<proteinExistence type="predicted"/>
<comment type="caution">
    <text evidence="1">The sequence shown here is derived from an EMBL/GenBank/DDBJ whole genome shotgun (WGS) entry which is preliminary data.</text>
</comment>
<dbReference type="OrthoDB" id="1645289at2759"/>
<evidence type="ECO:0000313" key="1">
    <source>
        <dbReference type="EMBL" id="RDX90247.1"/>
    </source>
</evidence>
<keyword evidence="2" id="KW-1185">Reference proteome</keyword>
<evidence type="ECO:0000313" key="2">
    <source>
        <dbReference type="Proteomes" id="UP000257109"/>
    </source>
</evidence>
<organism evidence="1 2">
    <name type="scientific">Mucuna pruriens</name>
    <name type="common">Velvet bean</name>
    <name type="synonym">Dolichos pruriens</name>
    <dbReference type="NCBI Taxonomy" id="157652"/>
    <lineage>
        <taxon>Eukaryota</taxon>
        <taxon>Viridiplantae</taxon>
        <taxon>Streptophyta</taxon>
        <taxon>Embryophyta</taxon>
        <taxon>Tracheophyta</taxon>
        <taxon>Spermatophyta</taxon>
        <taxon>Magnoliopsida</taxon>
        <taxon>eudicotyledons</taxon>
        <taxon>Gunneridae</taxon>
        <taxon>Pentapetalae</taxon>
        <taxon>rosids</taxon>
        <taxon>fabids</taxon>
        <taxon>Fabales</taxon>
        <taxon>Fabaceae</taxon>
        <taxon>Papilionoideae</taxon>
        <taxon>50 kb inversion clade</taxon>
        <taxon>NPAAA clade</taxon>
        <taxon>indigoferoid/millettioid clade</taxon>
        <taxon>Phaseoleae</taxon>
        <taxon>Mucuna</taxon>
    </lineage>
</organism>
<gene>
    <name evidence="1" type="ORF">CR513_27915</name>
</gene>